<protein>
    <submittedName>
        <fullName evidence="1">38249_t:CDS:1</fullName>
    </submittedName>
</protein>
<comment type="caution">
    <text evidence="1">The sequence shown here is derived from an EMBL/GenBank/DDBJ whole genome shotgun (WGS) entry which is preliminary data.</text>
</comment>
<dbReference type="EMBL" id="CAJVQB010154933">
    <property type="protein sequence ID" value="CAG8855965.1"/>
    <property type="molecule type" value="Genomic_DNA"/>
</dbReference>
<keyword evidence="2" id="KW-1185">Reference proteome</keyword>
<sequence length="87" mass="9903">MENIENIKIQQVQPSTLNNIRRFITEWNQDPVSQTSGLIIAGTQVSISNGVNVIPLSLPVEELKPKPDRSLVDSEKDYFRQIRNDLL</sequence>
<evidence type="ECO:0000313" key="2">
    <source>
        <dbReference type="Proteomes" id="UP000789901"/>
    </source>
</evidence>
<organism evidence="1 2">
    <name type="scientific">Gigaspora margarita</name>
    <dbReference type="NCBI Taxonomy" id="4874"/>
    <lineage>
        <taxon>Eukaryota</taxon>
        <taxon>Fungi</taxon>
        <taxon>Fungi incertae sedis</taxon>
        <taxon>Mucoromycota</taxon>
        <taxon>Glomeromycotina</taxon>
        <taxon>Glomeromycetes</taxon>
        <taxon>Diversisporales</taxon>
        <taxon>Gigasporaceae</taxon>
        <taxon>Gigaspora</taxon>
    </lineage>
</organism>
<dbReference type="Proteomes" id="UP000789901">
    <property type="component" value="Unassembled WGS sequence"/>
</dbReference>
<proteinExistence type="predicted"/>
<feature type="non-terminal residue" evidence="1">
    <location>
        <position position="87"/>
    </location>
</feature>
<reference evidence="1 2" key="1">
    <citation type="submission" date="2021-06" db="EMBL/GenBank/DDBJ databases">
        <authorList>
            <person name="Kallberg Y."/>
            <person name="Tangrot J."/>
            <person name="Rosling A."/>
        </authorList>
    </citation>
    <scope>NUCLEOTIDE SEQUENCE [LARGE SCALE GENOMIC DNA]</scope>
    <source>
        <strain evidence="1 2">120-4 pot B 10/14</strain>
    </source>
</reference>
<gene>
    <name evidence="1" type="ORF">GMARGA_LOCUS44786</name>
</gene>
<name>A0ABN7XLP1_GIGMA</name>
<accession>A0ABN7XLP1</accession>
<evidence type="ECO:0000313" key="1">
    <source>
        <dbReference type="EMBL" id="CAG8855965.1"/>
    </source>
</evidence>